<evidence type="ECO:0000256" key="5">
    <source>
        <dbReference type="HAMAP-Rule" id="MF_00099"/>
    </source>
</evidence>
<comment type="domain">
    <text evidence="5">Contains a C-terminal catalytic domain, and an N-terminal region which modulates catalytic activity.</text>
</comment>
<dbReference type="Pfam" id="PF00072">
    <property type="entry name" value="Response_reg"/>
    <property type="match status" value="1"/>
</dbReference>
<evidence type="ECO:0000256" key="4">
    <source>
        <dbReference type="ARBA" id="ARBA00048267"/>
    </source>
</evidence>
<reference evidence="11 13" key="2">
    <citation type="submission" date="2015-07" db="EMBL/GenBank/DDBJ databases">
        <title>Whole genome sequence of Ardenticatena maritima DSM 23922.</title>
        <authorList>
            <person name="Hemp J."/>
            <person name="Ward L.M."/>
            <person name="Pace L.A."/>
            <person name="Fischer W.W."/>
        </authorList>
    </citation>
    <scope>NUCLEOTIDE SEQUENCE [LARGE SCALE GENOMIC DNA]</scope>
    <source>
        <strain evidence="11 13">110S</strain>
    </source>
</reference>
<dbReference type="Proteomes" id="UP000037784">
    <property type="component" value="Unassembled WGS sequence"/>
</dbReference>
<feature type="active site" evidence="5 6">
    <location>
        <position position="197"/>
    </location>
</feature>
<keyword evidence="2 5" id="KW-0145">Chemotaxis</keyword>
<evidence type="ECO:0000313" key="10">
    <source>
        <dbReference type="EMBL" id="GAP62950.1"/>
    </source>
</evidence>
<dbReference type="PROSITE" id="PS50122">
    <property type="entry name" value="CHEB"/>
    <property type="match status" value="1"/>
</dbReference>
<dbReference type="SUPFAM" id="SSF52738">
    <property type="entry name" value="Methylesterase CheB, C-terminal domain"/>
    <property type="match status" value="1"/>
</dbReference>
<dbReference type="RefSeq" id="WP_054492825.1">
    <property type="nucleotide sequence ID" value="NZ_LGKN01000004.1"/>
</dbReference>
<proteinExistence type="inferred from homology"/>
<dbReference type="CDD" id="cd16432">
    <property type="entry name" value="CheB_Rec"/>
    <property type="match status" value="1"/>
</dbReference>
<comment type="function">
    <text evidence="5">Involved in chemotaxis. Part of a chemotaxis signal transduction system that modulates chemotaxis in response to various stimuli. Catalyzes the demethylation of specific methylglutamate residues introduced into the chemoreceptors (methyl-accepting chemotaxis proteins or MCP) by CheR. Also mediates the irreversible deamidation of specific glutamine residues to glutamic acid.</text>
</comment>
<dbReference type="FunCoup" id="A0A0N0RFK2">
    <property type="interactions" value="121"/>
</dbReference>
<dbReference type="PATRIC" id="fig|872965.6.peg.1011"/>
<dbReference type="EMBL" id="BBZA01000097">
    <property type="protein sequence ID" value="GAP62950.1"/>
    <property type="molecule type" value="Genomic_DNA"/>
</dbReference>
<protein>
    <recommendedName>
        <fullName evidence="5">Protein-glutamate methylesterase/protein-glutamine glutaminase</fullName>
        <ecNumber evidence="5">3.1.1.61</ecNumber>
        <ecNumber evidence="5">3.5.1.44</ecNumber>
    </recommendedName>
</protein>
<keyword evidence="12" id="KW-1185">Reference proteome</keyword>
<comment type="catalytic activity">
    <reaction evidence="5">
        <text>L-glutaminyl-[protein] + H2O = L-glutamyl-[protein] + NH4(+)</text>
        <dbReference type="Rhea" id="RHEA:16441"/>
        <dbReference type="Rhea" id="RHEA-COMP:10207"/>
        <dbReference type="Rhea" id="RHEA-COMP:10208"/>
        <dbReference type="ChEBI" id="CHEBI:15377"/>
        <dbReference type="ChEBI" id="CHEBI:28938"/>
        <dbReference type="ChEBI" id="CHEBI:29973"/>
        <dbReference type="ChEBI" id="CHEBI:30011"/>
        <dbReference type="EC" id="3.5.1.44"/>
    </reaction>
</comment>
<sequence>MSKHPIRVLIAEDSLFTAHLLQKILEDAPDIEVVGVATTGKEAVEMATALRPDVITMDYEMPEMNGLEALEIIMKTVHVPVIMCSLYTRRGAEITTQALLMGAVDVVQKPRSQVELPLIQEELLRKIRAAVRSQGVRALKPLAEPPQPPPKPQLGRLLQIGDPVIVIAASTGGPRTLATLLQSLPPDLGAAILIVQHMPPHFTHTLAHRLDLYSALRVAEAEEGMRLTIGSALLAPGGVHTTLLNFRTIRLTLDPPVNHVRPAADVTMRSVARFHGERAIGVVLTGMGEDGREGARAIKQAGGTVIAQDESSSVVYGMPRAVVEAGLADYVQPPEEIAQTLIDLIRRMSRHDTA</sequence>
<dbReference type="GO" id="GO:0008984">
    <property type="term" value="F:protein-glutamate methylesterase activity"/>
    <property type="evidence" value="ECO:0007669"/>
    <property type="project" value="UniProtKB-UniRule"/>
</dbReference>
<comment type="subcellular location">
    <subcellularLocation>
        <location evidence="5">Cytoplasm</location>
    </subcellularLocation>
</comment>
<dbReference type="InterPro" id="IPR011006">
    <property type="entry name" value="CheY-like_superfamily"/>
</dbReference>
<dbReference type="AlphaFoldDB" id="A0A0N0RFK2"/>
<dbReference type="Gene3D" id="3.40.50.180">
    <property type="entry name" value="Methylesterase CheB, C-terminal domain"/>
    <property type="match status" value="1"/>
</dbReference>
<dbReference type="PANTHER" id="PTHR42872:SF6">
    <property type="entry name" value="PROTEIN-GLUTAMATE METHYLESTERASE_PROTEIN-GLUTAMINE GLUTAMINASE"/>
    <property type="match status" value="1"/>
</dbReference>
<dbReference type="PANTHER" id="PTHR42872">
    <property type="entry name" value="PROTEIN-GLUTAMATE METHYLESTERASE/PROTEIN-GLUTAMINE GLUTAMINASE"/>
    <property type="match status" value="1"/>
</dbReference>
<dbReference type="STRING" id="872965.SE16_04955"/>
<comment type="PTM">
    <text evidence="5">Phosphorylated by CheA. Phosphorylation of the N-terminal regulatory domain activates the methylesterase activity.</text>
</comment>
<reference evidence="10" key="1">
    <citation type="journal article" date="2015" name="Genome Announc.">
        <title>Draft Genome Sequence of a Heterotrophic Facultative Anaerobic Thermophilic Bacterium, Ardenticatena maritima Strain 110ST.</title>
        <authorList>
            <person name="Kawaichi S."/>
            <person name="Yoshida T."/>
            <person name="Sako Y."/>
            <person name="Nakamura R."/>
        </authorList>
    </citation>
    <scope>NUCLEOTIDE SEQUENCE [LARGE SCALE GENOMIC DNA]</scope>
    <source>
        <strain evidence="10">110S</strain>
    </source>
</reference>
<feature type="active site" evidence="5 6">
    <location>
        <position position="170"/>
    </location>
</feature>
<dbReference type="EC" id="3.5.1.44" evidence="5"/>
<dbReference type="GO" id="GO:0005737">
    <property type="term" value="C:cytoplasm"/>
    <property type="evidence" value="ECO:0007669"/>
    <property type="project" value="UniProtKB-SubCell"/>
</dbReference>
<reference evidence="12" key="3">
    <citation type="submission" date="2015-08" db="EMBL/GenBank/DDBJ databases">
        <title>Draft Genome Sequence of a Heterotrophic Facultative Anaerobic Bacterium Ardenticatena maritima Strain 110S.</title>
        <authorList>
            <person name="Kawaichi S."/>
            <person name="Yoshida T."/>
            <person name="Sako Y."/>
            <person name="Nakamura R."/>
        </authorList>
    </citation>
    <scope>NUCLEOTIDE SEQUENCE [LARGE SCALE GENOMIC DNA]</scope>
    <source>
        <strain evidence="12">110S</strain>
    </source>
</reference>
<evidence type="ECO:0000259" key="8">
    <source>
        <dbReference type="PROSITE" id="PS50110"/>
    </source>
</evidence>
<evidence type="ECO:0000256" key="7">
    <source>
        <dbReference type="PROSITE-ProRule" id="PRU00169"/>
    </source>
</evidence>
<comment type="caution">
    <text evidence="10">The sequence shown here is derived from an EMBL/GenBank/DDBJ whole genome shotgun (WGS) entry which is preliminary data.</text>
</comment>
<dbReference type="PIRSF" id="PIRSF000876">
    <property type="entry name" value="RR_chemtxs_CheB"/>
    <property type="match status" value="1"/>
</dbReference>
<evidence type="ECO:0000256" key="1">
    <source>
        <dbReference type="ARBA" id="ARBA00022490"/>
    </source>
</evidence>
<name>A0A0N0RFK2_9CHLR</name>
<comment type="similarity">
    <text evidence="5">Belongs to the CheB family.</text>
</comment>
<organism evidence="10 12">
    <name type="scientific">Ardenticatena maritima</name>
    <dbReference type="NCBI Taxonomy" id="872965"/>
    <lineage>
        <taxon>Bacteria</taxon>
        <taxon>Bacillati</taxon>
        <taxon>Chloroflexota</taxon>
        <taxon>Ardenticatenia</taxon>
        <taxon>Ardenticatenales</taxon>
        <taxon>Ardenticatenaceae</taxon>
        <taxon>Ardenticatena</taxon>
    </lineage>
</organism>
<dbReference type="SUPFAM" id="SSF52172">
    <property type="entry name" value="CheY-like"/>
    <property type="match status" value="1"/>
</dbReference>
<dbReference type="InterPro" id="IPR000673">
    <property type="entry name" value="Sig_transdc_resp-reg_Me-estase"/>
</dbReference>
<dbReference type="GO" id="GO:0006935">
    <property type="term" value="P:chemotaxis"/>
    <property type="evidence" value="ECO:0007669"/>
    <property type="project" value="UniProtKB-UniRule"/>
</dbReference>
<evidence type="ECO:0000256" key="3">
    <source>
        <dbReference type="ARBA" id="ARBA00022801"/>
    </source>
</evidence>
<keyword evidence="5 7" id="KW-0597">Phosphoprotein</keyword>
<dbReference type="Pfam" id="PF01339">
    <property type="entry name" value="CheB_methylest"/>
    <property type="match status" value="1"/>
</dbReference>
<feature type="domain" description="Response regulatory" evidence="8">
    <location>
        <begin position="7"/>
        <end position="124"/>
    </location>
</feature>
<dbReference type="GO" id="GO:0050568">
    <property type="term" value="F:protein-glutamine glutaminase activity"/>
    <property type="evidence" value="ECO:0007669"/>
    <property type="project" value="UniProtKB-UniRule"/>
</dbReference>
<dbReference type="Gene3D" id="3.40.50.2300">
    <property type="match status" value="1"/>
</dbReference>
<feature type="modified residue" description="4-aspartylphosphate" evidence="5 7">
    <location>
        <position position="58"/>
    </location>
</feature>
<feature type="domain" description="CheB-type methylesterase" evidence="9">
    <location>
        <begin position="158"/>
        <end position="348"/>
    </location>
</feature>
<dbReference type="PROSITE" id="PS50110">
    <property type="entry name" value="RESPONSE_REGULATORY"/>
    <property type="match status" value="1"/>
</dbReference>
<dbReference type="InterPro" id="IPR001789">
    <property type="entry name" value="Sig_transdc_resp-reg_receiver"/>
</dbReference>
<dbReference type="OrthoDB" id="9793421at2"/>
<accession>A0A0N0RFK2</accession>
<dbReference type="GO" id="GO:0000156">
    <property type="term" value="F:phosphorelay response regulator activity"/>
    <property type="evidence" value="ECO:0007669"/>
    <property type="project" value="InterPro"/>
</dbReference>
<keyword evidence="3 5" id="KW-0378">Hydrolase</keyword>
<feature type="active site" evidence="5 6">
    <location>
        <position position="290"/>
    </location>
</feature>
<dbReference type="SMART" id="SM00448">
    <property type="entry name" value="REC"/>
    <property type="match status" value="1"/>
</dbReference>
<gene>
    <name evidence="5 10" type="primary">cheB</name>
    <name evidence="10" type="ORF">ARMA_1373</name>
    <name evidence="11" type="ORF">SE16_04955</name>
</gene>
<comment type="catalytic activity">
    <reaction evidence="4 5">
        <text>[protein]-L-glutamate 5-O-methyl ester + H2O = L-glutamyl-[protein] + methanol + H(+)</text>
        <dbReference type="Rhea" id="RHEA:23236"/>
        <dbReference type="Rhea" id="RHEA-COMP:10208"/>
        <dbReference type="Rhea" id="RHEA-COMP:10311"/>
        <dbReference type="ChEBI" id="CHEBI:15377"/>
        <dbReference type="ChEBI" id="CHEBI:15378"/>
        <dbReference type="ChEBI" id="CHEBI:17790"/>
        <dbReference type="ChEBI" id="CHEBI:29973"/>
        <dbReference type="ChEBI" id="CHEBI:82795"/>
        <dbReference type="EC" id="3.1.1.61"/>
    </reaction>
</comment>
<dbReference type="NCBIfam" id="NF001965">
    <property type="entry name" value="PRK00742.1"/>
    <property type="match status" value="1"/>
</dbReference>
<dbReference type="Proteomes" id="UP000050502">
    <property type="component" value="Unassembled WGS sequence"/>
</dbReference>
<dbReference type="EC" id="3.1.1.61" evidence="5"/>
<evidence type="ECO:0000313" key="12">
    <source>
        <dbReference type="Proteomes" id="UP000037784"/>
    </source>
</evidence>
<dbReference type="HAMAP" id="MF_00099">
    <property type="entry name" value="CheB_chemtxs"/>
    <property type="match status" value="1"/>
</dbReference>
<dbReference type="EMBL" id="LGKN01000004">
    <property type="protein sequence ID" value="KPL88213.1"/>
    <property type="molecule type" value="Genomic_DNA"/>
</dbReference>
<evidence type="ECO:0000259" key="9">
    <source>
        <dbReference type="PROSITE" id="PS50122"/>
    </source>
</evidence>
<keyword evidence="1 5" id="KW-0963">Cytoplasm</keyword>
<dbReference type="InterPro" id="IPR035909">
    <property type="entry name" value="CheB_C"/>
</dbReference>
<evidence type="ECO:0000313" key="13">
    <source>
        <dbReference type="Proteomes" id="UP000050502"/>
    </source>
</evidence>
<evidence type="ECO:0000313" key="11">
    <source>
        <dbReference type="EMBL" id="KPL88213.1"/>
    </source>
</evidence>
<dbReference type="CDD" id="cd17541">
    <property type="entry name" value="REC_CheB-like"/>
    <property type="match status" value="1"/>
</dbReference>
<dbReference type="InterPro" id="IPR008248">
    <property type="entry name" value="CheB-like"/>
</dbReference>
<evidence type="ECO:0000256" key="6">
    <source>
        <dbReference type="PROSITE-ProRule" id="PRU00050"/>
    </source>
</evidence>
<evidence type="ECO:0000256" key="2">
    <source>
        <dbReference type="ARBA" id="ARBA00022500"/>
    </source>
</evidence>